<keyword evidence="2" id="KW-1185">Reference proteome</keyword>
<sequence>MTVGVRIPNGCTEQIVWPIPILEVVFERLRDSSRYFSRLFSRFLAIRDSGIKPQSPHSPTVELPVKLPLIISQCWLESHEGAGLDRGKEASQHALQLAYPHPAKCLLVFKDASEQR</sequence>
<dbReference type="EMBL" id="BSXT01001171">
    <property type="protein sequence ID" value="GMF39423.1"/>
    <property type="molecule type" value="Genomic_DNA"/>
</dbReference>
<comment type="caution">
    <text evidence="1">The sequence shown here is derived from an EMBL/GenBank/DDBJ whole genome shotgun (WGS) entry which is preliminary data.</text>
</comment>
<organism evidence="1 2">
    <name type="scientific">Phytophthora fragariaefolia</name>
    <dbReference type="NCBI Taxonomy" id="1490495"/>
    <lineage>
        <taxon>Eukaryota</taxon>
        <taxon>Sar</taxon>
        <taxon>Stramenopiles</taxon>
        <taxon>Oomycota</taxon>
        <taxon>Peronosporomycetes</taxon>
        <taxon>Peronosporales</taxon>
        <taxon>Peronosporaceae</taxon>
        <taxon>Phytophthora</taxon>
    </lineage>
</organism>
<proteinExistence type="predicted"/>
<dbReference type="Proteomes" id="UP001165121">
    <property type="component" value="Unassembled WGS sequence"/>
</dbReference>
<gene>
    <name evidence="1" type="ORF">Pfra01_001169300</name>
</gene>
<dbReference type="AlphaFoldDB" id="A0A9W6XHL2"/>
<protein>
    <submittedName>
        <fullName evidence="1">Unnamed protein product</fullName>
    </submittedName>
</protein>
<reference evidence="1" key="1">
    <citation type="submission" date="2023-04" db="EMBL/GenBank/DDBJ databases">
        <title>Phytophthora fragariaefolia NBRC 109709.</title>
        <authorList>
            <person name="Ichikawa N."/>
            <person name="Sato H."/>
            <person name="Tonouchi N."/>
        </authorList>
    </citation>
    <scope>NUCLEOTIDE SEQUENCE</scope>
    <source>
        <strain evidence="1">NBRC 109709</strain>
    </source>
</reference>
<evidence type="ECO:0000313" key="1">
    <source>
        <dbReference type="EMBL" id="GMF39423.1"/>
    </source>
</evidence>
<evidence type="ECO:0000313" key="2">
    <source>
        <dbReference type="Proteomes" id="UP001165121"/>
    </source>
</evidence>
<accession>A0A9W6XHL2</accession>
<name>A0A9W6XHL2_9STRA</name>